<comment type="subcellular location">
    <subcellularLocation>
        <location evidence="1">Membrane</location>
        <topology evidence="1">Multi-pass membrane protein</topology>
    </subcellularLocation>
</comment>
<dbReference type="InterPro" id="IPR000276">
    <property type="entry name" value="GPCR_Rhodpsn"/>
</dbReference>
<dbReference type="SUPFAM" id="SSF81321">
    <property type="entry name" value="Family A G protein-coupled receptor-like"/>
    <property type="match status" value="1"/>
</dbReference>
<dbReference type="Gene3D" id="1.20.1070.10">
    <property type="entry name" value="Rhodopsin 7-helix transmembrane proteins"/>
    <property type="match status" value="1"/>
</dbReference>
<gene>
    <name evidence="10" type="ORF">BSL78_10578</name>
</gene>
<keyword evidence="5 8" id="KW-0472">Membrane</keyword>
<evidence type="ECO:0000313" key="10">
    <source>
        <dbReference type="EMBL" id="PIK52539.1"/>
    </source>
</evidence>
<keyword evidence="6 10" id="KW-0675">Receptor</keyword>
<dbReference type="AlphaFoldDB" id="A0A2G8KX12"/>
<comment type="caution">
    <text evidence="10">The sequence shown here is derived from an EMBL/GenBank/DDBJ whole genome shotgun (WGS) entry which is preliminary data.</text>
</comment>
<dbReference type="PRINTS" id="PR00237">
    <property type="entry name" value="GPCRRHODOPSN"/>
</dbReference>
<dbReference type="Proteomes" id="UP000230750">
    <property type="component" value="Unassembled WGS sequence"/>
</dbReference>
<proteinExistence type="predicted"/>
<dbReference type="OrthoDB" id="5975505at2759"/>
<evidence type="ECO:0000256" key="4">
    <source>
        <dbReference type="ARBA" id="ARBA00023040"/>
    </source>
</evidence>
<accession>A0A2G8KX12</accession>
<evidence type="ECO:0000256" key="6">
    <source>
        <dbReference type="ARBA" id="ARBA00023170"/>
    </source>
</evidence>
<protein>
    <submittedName>
        <fullName evidence="10">Putative G-protein coupled receptor</fullName>
    </submittedName>
</protein>
<dbReference type="InterPro" id="IPR050125">
    <property type="entry name" value="GPCR_opsins"/>
</dbReference>
<evidence type="ECO:0000313" key="11">
    <source>
        <dbReference type="Proteomes" id="UP000230750"/>
    </source>
</evidence>
<evidence type="ECO:0000256" key="3">
    <source>
        <dbReference type="ARBA" id="ARBA00022989"/>
    </source>
</evidence>
<reference evidence="10 11" key="1">
    <citation type="journal article" date="2017" name="PLoS Biol.">
        <title>The sea cucumber genome provides insights into morphological evolution and visceral regeneration.</title>
        <authorList>
            <person name="Zhang X."/>
            <person name="Sun L."/>
            <person name="Yuan J."/>
            <person name="Sun Y."/>
            <person name="Gao Y."/>
            <person name="Zhang L."/>
            <person name="Li S."/>
            <person name="Dai H."/>
            <person name="Hamel J.F."/>
            <person name="Liu C."/>
            <person name="Yu Y."/>
            <person name="Liu S."/>
            <person name="Lin W."/>
            <person name="Guo K."/>
            <person name="Jin S."/>
            <person name="Xu P."/>
            <person name="Storey K.B."/>
            <person name="Huan P."/>
            <person name="Zhang T."/>
            <person name="Zhou Y."/>
            <person name="Zhang J."/>
            <person name="Lin C."/>
            <person name="Li X."/>
            <person name="Xing L."/>
            <person name="Huo D."/>
            <person name="Sun M."/>
            <person name="Wang L."/>
            <person name="Mercier A."/>
            <person name="Li F."/>
            <person name="Yang H."/>
            <person name="Xiang J."/>
        </authorList>
    </citation>
    <scope>NUCLEOTIDE SEQUENCE [LARGE SCALE GENOMIC DNA]</scope>
    <source>
        <strain evidence="10">Shaxun</strain>
        <tissue evidence="10">Muscle</tissue>
    </source>
</reference>
<feature type="transmembrane region" description="Helical" evidence="8">
    <location>
        <begin position="6"/>
        <end position="30"/>
    </location>
</feature>
<dbReference type="Pfam" id="PF00001">
    <property type="entry name" value="7tm_1"/>
    <property type="match status" value="1"/>
</dbReference>
<keyword evidence="4" id="KW-0297">G-protein coupled receptor</keyword>
<keyword evidence="2 8" id="KW-0812">Transmembrane</keyword>
<evidence type="ECO:0000256" key="8">
    <source>
        <dbReference type="SAM" id="Phobius"/>
    </source>
</evidence>
<feature type="transmembrane region" description="Helical" evidence="8">
    <location>
        <begin position="71"/>
        <end position="97"/>
    </location>
</feature>
<keyword evidence="11" id="KW-1185">Reference proteome</keyword>
<feature type="transmembrane region" description="Helical" evidence="8">
    <location>
        <begin position="103"/>
        <end position="129"/>
    </location>
</feature>
<evidence type="ECO:0000259" key="9">
    <source>
        <dbReference type="PROSITE" id="PS50262"/>
    </source>
</evidence>
<dbReference type="InterPro" id="IPR017452">
    <property type="entry name" value="GPCR_Rhodpsn_7TM"/>
</dbReference>
<evidence type="ECO:0000256" key="5">
    <source>
        <dbReference type="ARBA" id="ARBA00023136"/>
    </source>
</evidence>
<dbReference type="PANTHER" id="PTHR24240">
    <property type="entry name" value="OPSIN"/>
    <property type="match status" value="1"/>
</dbReference>
<feature type="domain" description="G-protein coupled receptors family 1 profile" evidence="9">
    <location>
        <begin position="1"/>
        <end position="126"/>
    </location>
</feature>
<dbReference type="EMBL" id="MRZV01000325">
    <property type="protein sequence ID" value="PIK52539.1"/>
    <property type="molecule type" value="Genomic_DNA"/>
</dbReference>
<dbReference type="STRING" id="307972.A0A2G8KX12"/>
<evidence type="ECO:0000256" key="2">
    <source>
        <dbReference type="ARBA" id="ARBA00022692"/>
    </source>
</evidence>
<evidence type="ECO:0000256" key="7">
    <source>
        <dbReference type="ARBA" id="ARBA00023224"/>
    </source>
</evidence>
<dbReference type="PROSITE" id="PS50262">
    <property type="entry name" value="G_PROTEIN_RECEP_F1_2"/>
    <property type="match status" value="1"/>
</dbReference>
<dbReference type="GO" id="GO:0004930">
    <property type="term" value="F:G protein-coupled receptor activity"/>
    <property type="evidence" value="ECO:0007669"/>
    <property type="project" value="UniProtKB-KW"/>
</dbReference>
<dbReference type="GO" id="GO:0016020">
    <property type="term" value="C:membrane"/>
    <property type="evidence" value="ECO:0007669"/>
    <property type="project" value="UniProtKB-SubCell"/>
</dbReference>
<organism evidence="10 11">
    <name type="scientific">Stichopus japonicus</name>
    <name type="common">Sea cucumber</name>
    <dbReference type="NCBI Taxonomy" id="307972"/>
    <lineage>
        <taxon>Eukaryota</taxon>
        <taxon>Metazoa</taxon>
        <taxon>Echinodermata</taxon>
        <taxon>Eleutherozoa</taxon>
        <taxon>Echinozoa</taxon>
        <taxon>Holothuroidea</taxon>
        <taxon>Aspidochirotacea</taxon>
        <taxon>Aspidochirotida</taxon>
        <taxon>Stichopodidae</taxon>
        <taxon>Apostichopus</taxon>
    </lineage>
</organism>
<evidence type="ECO:0000256" key="1">
    <source>
        <dbReference type="ARBA" id="ARBA00004141"/>
    </source>
</evidence>
<keyword evidence="7" id="KW-0807">Transducer</keyword>
<sequence length="146" mass="16951">MASLDSPGLCLIFLCYLAIPLFYFLTFAFAKRSKQKVINHLVVRPGMTDNNASLAHQTNERSRQTCKKAELRYTMVSALVYCTFTICWTPLCIVHLVNRNSPVASWVYHYCFLLIYTNSCLNPFIYAGLNRNFRRKIKQLLRLEVD</sequence>
<keyword evidence="3 8" id="KW-1133">Transmembrane helix</keyword>
<name>A0A2G8KX12_STIJA</name>